<dbReference type="InterPro" id="IPR046341">
    <property type="entry name" value="SET_dom_sf"/>
</dbReference>
<gene>
    <name evidence="2" type="ORF">BCR38DRAFT_497073</name>
</gene>
<dbReference type="STRING" id="1141098.A0A1Y2DNU6"/>
<accession>A0A1Y2DNU6</accession>
<evidence type="ECO:0000313" key="3">
    <source>
        <dbReference type="Proteomes" id="UP000193689"/>
    </source>
</evidence>
<dbReference type="SMART" id="SM00317">
    <property type="entry name" value="SET"/>
    <property type="match status" value="1"/>
</dbReference>
<dbReference type="Proteomes" id="UP000193689">
    <property type="component" value="Unassembled WGS sequence"/>
</dbReference>
<dbReference type="RefSeq" id="XP_040713188.1">
    <property type="nucleotide sequence ID" value="XM_040864762.1"/>
</dbReference>
<evidence type="ECO:0000259" key="1">
    <source>
        <dbReference type="PROSITE" id="PS50280"/>
    </source>
</evidence>
<dbReference type="PROSITE" id="PS50280">
    <property type="entry name" value="SET"/>
    <property type="match status" value="1"/>
</dbReference>
<dbReference type="Gene3D" id="2.170.270.10">
    <property type="entry name" value="SET domain"/>
    <property type="match status" value="1"/>
</dbReference>
<dbReference type="AlphaFoldDB" id="A0A1Y2DNU6"/>
<proteinExistence type="predicted"/>
<name>A0A1Y2DNU6_9PEZI</name>
<dbReference type="GeneID" id="63780974"/>
<organism evidence="2 3">
    <name type="scientific">Pseudomassariella vexata</name>
    <dbReference type="NCBI Taxonomy" id="1141098"/>
    <lineage>
        <taxon>Eukaryota</taxon>
        <taxon>Fungi</taxon>
        <taxon>Dikarya</taxon>
        <taxon>Ascomycota</taxon>
        <taxon>Pezizomycotina</taxon>
        <taxon>Sordariomycetes</taxon>
        <taxon>Xylariomycetidae</taxon>
        <taxon>Amphisphaeriales</taxon>
        <taxon>Pseudomassariaceae</taxon>
        <taxon>Pseudomassariella</taxon>
    </lineage>
</organism>
<dbReference type="InterPro" id="IPR053185">
    <property type="entry name" value="SET_domain_protein"/>
</dbReference>
<feature type="domain" description="SET" evidence="1">
    <location>
        <begin position="120"/>
        <end position="265"/>
    </location>
</feature>
<reference evidence="2 3" key="1">
    <citation type="submission" date="2016-07" db="EMBL/GenBank/DDBJ databases">
        <title>Pervasive Adenine N6-methylation of Active Genes in Fungi.</title>
        <authorList>
            <consortium name="DOE Joint Genome Institute"/>
            <person name="Mondo S.J."/>
            <person name="Dannebaum R.O."/>
            <person name="Kuo R.C."/>
            <person name="Labutti K."/>
            <person name="Haridas S."/>
            <person name="Kuo A."/>
            <person name="Salamov A."/>
            <person name="Ahrendt S.R."/>
            <person name="Lipzen A."/>
            <person name="Sullivan W."/>
            <person name="Andreopoulos W.B."/>
            <person name="Clum A."/>
            <person name="Lindquist E."/>
            <person name="Daum C."/>
            <person name="Ramamoorthy G.K."/>
            <person name="Gryganskyi A."/>
            <person name="Culley D."/>
            <person name="Magnuson J.K."/>
            <person name="James T.Y."/>
            <person name="O'Malley M.A."/>
            <person name="Stajich J.E."/>
            <person name="Spatafora J.W."/>
            <person name="Visel A."/>
            <person name="Grigoriev I.V."/>
        </authorList>
    </citation>
    <scope>NUCLEOTIDE SEQUENCE [LARGE SCALE GENOMIC DNA]</scope>
    <source>
        <strain evidence="2 3">CBS 129021</strain>
    </source>
</reference>
<dbReference type="Pfam" id="PF00856">
    <property type="entry name" value="SET"/>
    <property type="match status" value="1"/>
</dbReference>
<keyword evidence="3" id="KW-1185">Reference proteome</keyword>
<evidence type="ECO:0000313" key="2">
    <source>
        <dbReference type="EMBL" id="ORY60961.1"/>
    </source>
</evidence>
<dbReference type="SUPFAM" id="SSF82199">
    <property type="entry name" value="SET domain"/>
    <property type="match status" value="1"/>
</dbReference>
<dbReference type="PANTHER" id="PTHR47332">
    <property type="entry name" value="SET DOMAIN-CONTAINING PROTEIN 5"/>
    <property type="match status" value="1"/>
</dbReference>
<sequence>MVSSTSEWLTAVATRQCPENILPALQPPARFGCPIPIDETVEREPVRYSPWSYPPSCLDSVANPDTKYCVFSNSRHGSNGVSMITTPETAANSVELLNERISAHWEPRRSMNNSIIESEPAYKVVPMPGKGRGVVATRLIRRAEPIMYDSASVVLDTQFPGSVRQTDGYELLHQAADQLADPELVLTLGRTNTMAADIVEDVLRTNSFSTPLAGEPHMGLFPEVSRINHACSPNAFTRFMPRSLAVSIIAGREIQPGEEITISYIPVTKPSAERQRLLSRWGFNCTCSLCKSSKSALASSDYRRTKIETMRQDVVAAVEARDGTMAVKLTHEVLRLARVERLEELIPEQYEILARIYWVAGDKESATKYAKMSLDVLEEQGYIDNRPEHLEVLLRSFDEDK</sequence>
<protein>
    <recommendedName>
        <fullName evidence="1">SET domain-containing protein</fullName>
    </recommendedName>
</protein>
<dbReference type="CDD" id="cd20071">
    <property type="entry name" value="SET_SMYD"/>
    <property type="match status" value="1"/>
</dbReference>
<comment type="caution">
    <text evidence="2">The sequence shown here is derived from an EMBL/GenBank/DDBJ whole genome shotgun (WGS) entry which is preliminary data.</text>
</comment>
<dbReference type="InterPro" id="IPR001214">
    <property type="entry name" value="SET_dom"/>
</dbReference>
<dbReference type="EMBL" id="MCFJ01000011">
    <property type="protein sequence ID" value="ORY60961.1"/>
    <property type="molecule type" value="Genomic_DNA"/>
</dbReference>
<dbReference type="InParanoid" id="A0A1Y2DNU6"/>
<dbReference type="PANTHER" id="PTHR47332:SF6">
    <property type="entry name" value="SET DOMAIN-CONTAINING PROTEIN"/>
    <property type="match status" value="1"/>
</dbReference>
<dbReference type="OrthoDB" id="438641at2759"/>